<sequence>MLNTKLIDNLEKLSQPENYLWSANWVENWNRVAAKVKKSYTPFELQLSFIEEEFNEVLEELEKGDGGDHLLKEACDLHVVTSYAAYLVNDNHEKWSNLFDNPRGLKFKIGEFYDTLIAAKNTSKQRASAYRLAELSTALLFQLRGDVCGMMRKVLKSNDSKFARVNHLRYSHGASADMPAEQLIELEIKDLERRFDGRYEGFVAKEEFYNGNKVIIFLDSKGKIMKPSSFKDVTEYI</sequence>
<dbReference type="GeneID" id="19486803"/>
<dbReference type="Proteomes" id="UP000026907">
    <property type="component" value="Segment"/>
</dbReference>
<keyword evidence="2" id="KW-1185">Reference proteome</keyword>
<evidence type="ECO:0000313" key="2">
    <source>
        <dbReference type="Proteomes" id="UP000026907"/>
    </source>
</evidence>
<dbReference type="RefSeq" id="YP_009030987.1">
    <property type="nucleotide sequence ID" value="NC_024134.1"/>
</dbReference>
<organism evidence="1 2">
    <name type="scientific">Escherichia phage FFH2</name>
    <dbReference type="NCBI Taxonomy" id="1446490"/>
    <lineage>
        <taxon>Viruses</taxon>
        <taxon>Duplodnaviria</taxon>
        <taxon>Heunggongvirae</taxon>
        <taxon>Uroviricota</taxon>
        <taxon>Caudoviricetes</taxon>
        <taxon>Vequintavirinae</taxon>
        <taxon>Vequintavirus</taxon>
        <taxon>Vequintavirus PDX</taxon>
        <taxon>Vequintavirus FFH2</taxon>
    </lineage>
</organism>
<evidence type="ECO:0000313" key="1">
    <source>
        <dbReference type="EMBL" id="AHN83666.1"/>
    </source>
</evidence>
<dbReference type="KEGG" id="vg:19486803"/>
<protein>
    <recommendedName>
        <fullName evidence="3">Sir2-like protein</fullName>
    </recommendedName>
</protein>
<dbReference type="EMBL" id="KJ190158">
    <property type="protein sequence ID" value="AHN83666.1"/>
    <property type="molecule type" value="Genomic_DNA"/>
</dbReference>
<evidence type="ECO:0008006" key="3">
    <source>
        <dbReference type="Google" id="ProtNLM"/>
    </source>
</evidence>
<accession>A0A023MH20</accession>
<proteinExistence type="predicted"/>
<reference evidence="1 2" key="1">
    <citation type="journal article" date="2014" name="Genome Announc.">
        <title>Complete Genome Sequences of Two Escherichia coli O157:H7 Phages Effective in Limiting Contamination of Food Products.</title>
        <authorList>
            <person name="Hong Y."/>
            <person name="Pan Y."/>
            <person name="Harman N.J."/>
            <person name="Ebner P.D."/>
        </authorList>
    </citation>
    <scope>NUCLEOTIDE SEQUENCE [LARGE SCALE GENOMIC DNA]</scope>
</reference>
<name>A0A023MH20_9CAUD</name>